<comment type="caution">
    <text evidence="2">The sequence shown here is derived from an EMBL/GenBank/DDBJ whole genome shotgun (WGS) entry which is preliminary data.</text>
</comment>
<dbReference type="Pfam" id="PF17787">
    <property type="entry name" value="PH_14"/>
    <property type="match status" value="1"/>
</dbReference>
<dbReference type="Gene3D" id="2.30.29.240">
    <property type="match status" value="1"/>
</dbReference>
<protein>
    <recommendedName>
        <fullName evidence="1">PLC-beta PH domain-containing protein</fullName>
    </recommendedName>
</protein>
<evidence type="ECO:0000313" key="3">
    <source>
        <dbReference type="Proteomes" id="UP001469553"/>
    </source>
</evidence>
<gene>
    <name evidence="2" type="ORF">AMECASPLE_015901</name>
</gene>
<reference evidence="2 3" key="1">
    <citation type="submission" date="2021-06" db="EMBL/GenBank/DDBJ databases">
        <authorList>
            <person name="Palmer J.M."/>
        </authorList>
    </citation>
    <scope>NUCLEOTIDE SEQUENCE [LARGE SCALE GENOMIC DNA]</scope>
    <source>
        <strain evidence="2 3">AS_MEX2019</strain>
        <tissue evidence="2">Muscle</tissue>
    </source>
</reference>
<accession>A0ABV0XQU1</accession>
<keyword evidence="3" id="KW-1185">Reference proteome</keyword>
<evidence type="ECO:0000259" key="1">
    <source>
        <dbReference type="Pfam" id="PF17787"/>
    </source>
</evidence>
<evidence type="ECO:0000313" key="2">
    <source>
        <dbReference type="EMBL" id="MEQ2283859.1"/>
    </source>
</evidence>
<sequence length="80" mass="9131">MASAQPGVHALKLQPPCVSHTLRNGSNFIKWDEDLSTVTPVTLHVDAHGFYLFWTDQSKIKSFHKWPRDCTLDTPDLLNR</sequence>
<dbReference type="SUPFAM" id="SSF50729">
    <property type="entry name" value="PH domain-like"/>
    <property type="match status" value="1"/>
</dbReference>
<dbReference type="InterPro" id="IPR037862">
    <property type="entry name" value="PLC-beta_PH"/>
</dbReference>
<organism evidence="2 3">
    <name type="scientific">Ameca splendens</name>
    <dbReference type="NCBI Taxonomy" id="208324"/>
    <lineage>
        <taxon>Eukaryota</taxon>
        <taxon>Metazoa</taxon>
        <taxon>Chordata</taxon>
        <taxon>Craniata</taxon>
        <taxon>Vertebrata</taxon>
        <taxon>Euteleostomi</taxon>
        <taxon>Actinopterygii</taxon>
        <taxon>Neopterygii</taxon>
        <taxon>Teleostei</taxon>
        <taxon>Neoteleostei</taxon>
        <taxon>Acanthomorphata</taxon>
        <taxon>Ovalentaria</taxon>
        <taxon>Atherinomorphae</taxon>
        <taxon>Cyprinodontiformes</taxon>
        <taxon>Goodeidae</taxon>
        <taxon>Ameca</taxon>
    </lineage>
</organism>
<name>A0ABV0XQU1_9TELE</name>
<dbReference type="Proteomes" id="UP001469553">
    <property type="component" value="Unassembled WGS sequence"/>
</dbReference>
<proteinExistence type="predicted"/>
<feature type="domain" description="PLC-beta PH" evidence="1">
    <location>
        <begin position="18"/>
        <end position="59"/>
    </location>
</feature>
<dbReference type="EMBL" id="JAHRIP010010543">
    <property type="protein sequence ID" value="MEQ2283859.1"/>
    <property type="molecule type" value="Genomic_DNA"/>
</dbReference>